<accession>A0A0S7XPI1</accession>
<dbReference type="InterPro" id="IPR037027">
    <property type="entry name" value="YqgF/RNaseH-like_dom_sf"/>
</dbReference>
<dbReference type="InterPro" id="IPR012337">
    <property type="entry name" value="RNaseH-like_sf"/>
</dbReference>
<dbReference type="InterPro" id="IPR006641">
    <property type="entry name" value="YqgF/RNaseH-like_dom"/>
</dbReference>
<feature type="domain" description="YqgF/RNase H-like" evidence="1">
    <location>
        <begin position="1"/>
        <end position="86"/>
    </location>
</feature>
<dbReference type="Proteomes" id="UP000051861">
    <property type="component" value="Unassembled WGS sequence"/>
</dbReference>
<comment type="caution">
    <text evidence="2">The sequence shown here is derived from an EMBL/GenBank/DDBJ whole genome shotgun (WGS) entry which is preliminary data.</text>
</comment>
<dbReference type="GO" id="GO:0006139">
    <property type="term" value="P:nucleobase-containing compound metabolic process"/>
    <property type="evidence" value="ECO:0007669"/>
    <property type="project" value="InterPro"/>
</dbReference>
<dbReference type="SMART" id="SM00732">
    <property type="entry name" value="YqgFc"/>
    <property type="match status" value="1"/>
</dbReference>
<protein>
    <recommendedName>
        <fullName evidence="1">YqgF/RNase H-like domain-containing protein</fullName>
    </recommendedName>
</protein>
<dbReference type="AlphaFoldDB" id="A0A0S7XPI1"/>
<sequence length="129" mass="14317">MILAIDPGKDKCGLAVLDVSGNVIEKEILLREHVPNALPYYVAKYGVSTLVVGRSAFGKELERELSKLDLKTNLIFVSEKHSTLEARKRYWKENGPKGLWKLIPTSLRVPPAPVDDYAAVIIGERFLAG</sequence>
<evidence type="ECO:0000313" key="3">
    <source>
        <dbReference type="Proteomes" id="UP000051861"/>
    </source>
</evidence>
<gene>
    <name evidence="2" type="ORF">AMJ44_13080</name>
</gene>
<dbReference type="EMBL" id="LIZX01000190">
    <property type="protein sequence ID" value="KPJ64278.1"/>
    <property type="molecule type" value="Genomic_DNA"/>
</dbReference>
<organism evidence="2 3">
    <name type="scientific">candidate division WOR-1 bacterium DG_54_3</name>
    <dbReference type="NCBI Taxonomy" id="1703775"/>
    <lineage>
        <taxon>Bacteria</taxon>
        <taxon>Bacillati</taxon>
        <taxon>Saganbacteria</taxon>
    </lineage>
</organism>
<proteinExistence type="predicted"/>
<reference evidence="2 3" key="1">
    <citation type="journal article" date="2015" name="Microbiome">
        <title>Genomic resolution of linkages in carbon, nitrogen, and sulfur cycling among widespread estuary sediment bacteria.</title>
        <authorList>
            <person name="Baker B.J."/>
            <person name="Lazar C.S."/>
            <person name="Teske A.P."/>
            <person name="Dick G.J."/>
        </authorList>
    </citation>
    <scope>NUCLEOTIDE SEQUENCE [LARGE SCALE GENOMIC DNA]</scope>
    <source>
        <strain evidence="2">DG_54_3</strain>
    </source>
</reference>
<evidence type="ECO:0000313" key="2">
    <source>
        <dbReference type="EMBL" id="KPJ64278.1"/>
    </source>
</evidence>
<name>A0A0S7XPI1_UNCSA</name>
<dbReference type="Gene3D" id="3.30.420.140">
    <property type="entry name" value="YqgF/RNase H-like domain"/>
    <property type="match status" value="1"/>
</dbReference>
<dbReference type="SUPFAM" id="SSF53098">
    <property type="entry name" value="Ribonuclease H-like"/>
    <property type="match status" value="1"/>
</dbReference>
<evidence type="ECO:0000259" key="1">
    <source>
        <dbReference type="SMART" id="SM00732"/>
    </source>
</evidence>